<evidence type="ECO:0000256" key="4">
    <source>
        <dbReference type="ARBA" id="ARBA00023163"/>
    </source>
</evidence>
<dbReference type="SUPFAM" id="SSF53850">
    <property type="entry name" value="Periplasmic binding protein-like II"/>
    <property type="match status" value="1"/>
</dbReference>
<reference evidence="6 7" key="1">
    <citation type="submission" date="2015-01" db="EMBL/GenBank/DDBJ databases">
        <title>Draft genome sequence of Pedobacter sp. NL19 isolated from sludge of an effluent treatment pond in an abandoned uranium mine.</title>
        <authorList>
            <person name="Santos T."/>
            <person name="Caetano T."/>
            <person name="Covas C."/>
            <person name="Cruz A."/>
            <person name="Mendo S."/>
        </authorList>
    </citation>
    <scope>NUCLEOTIDE SEQUENCE [LARGE SCALE GENOMIC DNA]</scope>
    <source>
        <strain evidence="6 7">NL19</strain>
    </source>
</reference>
<evidence type="ECO:0000259" key="5">
    <source>
        <dbReference type="PROSITE" id="PS50931"/>
    </source>
</evidence>
<dbReference type="Proteomes" id="UP000032049">
    <property type="component" value="Unassembled WGS sequence"/>
</dbReference>
<dbReference type="InterPro" id="IPR036390">
    <property type="entry name" value="WH_DNA-bd_sf"/>
</dbReference>
<comment type="similarity">
    <text evidence="1">Belongs to the LysR transcriptional regulatory family.</text>
</comment>
<comment type="caution">
    <text evidence="6">The sequence shown here is derived from an EMBL/GenBank/DDBJ whole genome shotgun (WGS) entry which is preliminary data.</text>
</comment>
<evidence type="ECO:0000256" key="1">
    <source>
        <dbReference type="ARBA" id="ARBA00009437"/>
    </source>
</evidence>
<name>A0A0D0GGE1_9SPHI</name>
<dbReference type="RefSeq" id="WP_041885674.1">
    <property type="nucleotide sequence ID" value="NZ_CP157278.1"/>
</dbReference>
<evidence type="ECO:0000313" key="7">
    <source>
        <dbReference type="Proteomes" id="UP000032049"/>
    </source>
</evidence>
<dbReference type="PRINTS" id="PR00039">
    <property type="entry name" value="HTHLYSR"/>
</dbReference>
<dbReference type="Gene3D" id="1.10.10.10">
    <property type="entry name" value="Winged helix-like DNA-binding domain superfamily/Winged helix DNA-binding domain"/>
    <property type="match status" value="1"/>
</dbReference>
<evidence type="ECO:0000256" key="2">
    <source>
        <dbReference type="ARBA" id="ARBA00023015"/>
    </source>
</evidence>
<dbReference type="GO" id="GO:0000976">
    <property type="term" value="F:transcription cis-regulatory region binding"/>
    <property type="evidence" value="ECO:0007669"/>
    <property type="project" value="TreeGrafter"/>
</dbReference>
<feature type="domain" description="HTH lysR-type" evidence="5">
    <location>
        <begin position="1"/>
        <end position="58"/>
    </location>
</feature>
<dbReference type="SUPFAM" id="SSF46785">
    <property type="entry name" value="Winged helix' DNA-binding domain"/>
    <property type="match status" value="1"/>
</dbReference>
<keyword evidence="2" id="KW-0805">Transcription regulation</keyword>
<dbReference type="CDD" id="cd08420">
    <property type="entry name" value="PBP2_CysL_like"/>
    <property type="match status" value="1"/>
</dbReference>
<dbReference type="InterPro" id="IPR005119">
    <property type="entry name" value="LysR_subst-bd"/>
</dbReference>
<dbReference type="Pfam" id="PF00126">
    <property type="entry name" value="HTH_1"/>
    <property type="match status" value="1"/>
</dbReference>
<gene>
    <name evidence="6" type="ORF">TH53_21865</name>
</gene>
<protein>
    <submittedName>
        <fullName evidence="6">Transcriptional regulator</fullName>
    </submittedName>
</protein>
<dbReference type="FunFam" id="1.10.10.10:FF:000001">
    <property type="entry name" value="LysR family transcriptional regulator"/>
    <property type="match status" value="1"/>
</dbReference>
<organism evidence="6 7">
    <name type="scientific">Pedobacter lusitanus</name>
    <dbReference type="NCBI Taxonomy" id="1503925"/>
    <lineage>
        <taxon>Bacteria</taxon>
        <taxon>Pseudomonadati</taxon>
        <taxon>Bacteroidota</taxon>
        <taxon>Sphingobacteriia</taxon>
        <taxon>Sphingobacteriales</taxon>
        <taxon>Sphingobacteriaceae</taxon>
        <taxon>Pedobacter</taxon>
    </lineage>
</organism>
<dbReference type="GO" id="GO:0003700">
    <property type="term" value="F:DNA-binding transcription factor activity"/>
    <property type="evidence" value="ECO:0007669"/>
    <property type="project" value="InterPro"/>
</dbReference>
<dbReference type="STRING" id="1503925.TH53_21865"/>
<dbReference type="AlphaFoldDB" id="A0A0D0GGE1"/>
<dbReference type="PANTHER" id="PTHR30126">
    <property type="entry name" value="HTH-TYPE TRANSCRIPTIONAL REGULATOR"/>
    <property type="match status" value="1"/>
</dbReference>
<keyword evidence="4" id="KW-0804">Transcription</keyword>
<accession>A0A0D0GGE1</accession>
<keyword evidence="7" id="KW-1185">Reference proteome</keyword>
<proteinExistence type="inferred from homology"/>
<sequence length="298" mass="33912">MSDFRLEVFYTVARRLSFTKAAAALFITQPAVTKHINELEQQYDNKLFERKGNKIQLTAAGELLLSHTEALFDVYRNIDFDMNALVHKKEGILYLGASTTVSQYIIAPILAGFRKKFKAIEIRLINGNTEQIERALLEKEIQLGIIEGRSKHQEISYTEFIRDEIVLVCGKDHPLARKSELSKESILESSFVMREQGSGTLEVIDYALKEIGMRVADLKVEIQLGSTESIKSYLMHSHCLAFISVHALTDELQRGTLRIIDVAGLNIERYFYFIQLHGKPDGLSEVFLRHAQLAHNLK</sequence>
<keyword evidence="3" id="KW-0238">DNA-binding</keyword>
<dbReference type="InterPro" id="IPR036388">
    <property type="entry name" value="WH-like_DNA-bd_sf"/>
</dbReference>
<evidence type="ECO:0000313" key="6">
    <source>
        <dbReference type="EMBL" id="KIO75220.1"/>
    </source>
</evidence>
<dbReference type="Pfam" id="PF03466">
    <property type="entry name" value="LysR_substrate"/>
    <property type="match status" value="1"/>
</dbReference>
<evidence type="ECO:0000256" key="3">
    <source>
        <dbReference type="ARBA" id="ARBA00023125"/>
    </source>
</evidence>
<dbReference type="Gene3D" id="3.40.190.290">
    <property type="match status" value="1"/>
</dbReference>
<dbReference type="PROSITE" id="PS50931">
    <property type="entry name" value="HTH_LYSR"/>
    <property type="match status" value="1"/>
</dbReference>
<dbReference type="PANTHER" id="PTHR30126:SF39">
    <property type="entry name" value="HTH-TYPE TRANSCRIPTIONAL REGULATOR CYSL"/>
    <property type="match status" value="1"/>
</dbReference>
<dbReference type="InterPro" id="IPR000847">
    <property type="entry name" value="LysR_HTH_N"/>
</dbReference>
<dbReference type="OrthoDB" id="9785745at2"/>
<dbReference type="EMBL" id="JXRA01000111">
    <property type="protein sequence ID" value="KIO75220.1"/>
    <property type="molecule type" value="Genomic_DNA"/>
</dbReference>